<dbReference type="Gene3D" id="1.20.140.40">
    <property type="entry name" value="Invertase/pectin methylesterase inhibitor family protein"/>
    <property type="match status" value="1"/>
</dbReference>
<name>A0A6A3BTB1_HIBSY</name>
<keyword evidence="2" id="KW-1015">Disulfide bond</keyword>
<dbReference type="EMBL" id="VEPZ02000804">
    <property type="protein sequence ID" value="KAE8718688.1"/>
    <property type="molecule type" value="Genomic_DNA"/>
</dbReference>
<dbReference type="PANTHER" id="PTHR36710">
    <property type="entry name" value="PECTINESTERASE INHIBITOR-LIKE"/>
    <property type="match status" value="1"/>
</dbReference>
<comment type="caution">
    <text evidence="5">The sequence shown here is derived from an EMBL/GenBank/DDBJ whole genome shotgun (WGS) entry which is preliminary data.</text>
</comment>
<sequence>MNLTKASMGIALPLYTLILFLLSISFNHVGHRNLVSADEALIQSECHNADNPATCIRCVKSDPRGESADKVGIATIVLSCLIHSAEVQSANMIDLTKYDFEEDVKQMLLNCATGFFEAQINLTNATDLLMNKDYNGTNSLVKQALVQEVKCRRALENRHVTHAAMVYDMRGYEELSNAAMRIVDRF</sequence>
<dbReference type="Proteomes" id="UP000436088">
    <property type="component" value="Unassembled WGS sequence"/>
</dbReference>
<organism evidence="5 6">
    <name type="scientific">Hibiscus syriacus</name>
    <name type="common">Rose of Sharon</name>
    <dbReference type="NCBI Taxonomy" id="106335"/>
    <lineage>
        <taxon>Eukaryota</taxon>
        <taxon>Viridiplantae</taxon>
        <taxon>Streptophyta</taxon>
        <taxon>Embryophyta</taxon>
        <taxon>Tracheophyta</taxon>
        <taxon>Spermatophyta</taxon>
        <taxon>Magnoliopsida</taxon>
        <taxon>eudicotyledons</taxon>
        <taxon>Gunneridae</taxon>
        <taxon>Pentapetalae</taxon>
        <taxon>rosids</taxon>
        <taxon>malvids</taxon>
        <taxon>Malvales</taxon>
        <taxon>Malvaceae</taxon>
        <taxon>Malvoideae</taxon>
        <taxon>Hibiscus</taxon>
    </lineage>
</organism>
<reference evidence="5" key="1">
    <citation type="submission" date="2019-09" db="EMBL/GenBank/DDBJ databases">
        <title>Draft genome information of white flower Hibiscus syriacus.</title>
        <authorList>
            <person name="Kim Y.-M."/>
        </authorList>
    </citation>
    <scope>NUCLEOTIDE SEQUENCE [LARGE SCALE GENOMIC DNA]</scope>
    <source>
        <strain evidence="5">YM2019G1</strain>
    </source>
</reference>
<dbReference type="NCBIfam" id="TIGR01614">
    <property type="entry name" value="PME_inhib"/>
    <property type="match status" value="1"/>
</dbReference>
<feature type="domain" description="Pectinesterase inhibitor" evidence="4">
    <location>
        <begin position="37"/>
        <end position="182"/>
    </location>
</feature>
<keyword evidence="1" id="KW-0732">Signal</keyword>
<evidence type="ECO:0000256" key="3">
    <source>
        <dbReference type="ARBA" id="ARBA00038471"/>
    </source>
</evidence>
<comment type="similarity">
    <text evidence="3">Belongs to the PMEI family.</text>
</comment>
<keyword evidence="6" id="KW-1185">Reference proteome</keyword>
<protein>
    <recommendedName>
        <fullName evidence="4">Pectinesterase inhibitor domain-containing protein</fullName>
    </recommendedName>
</protein>
<evidence type="ECO:0000313" key="6">
    <source>
        <dbReference type="Proteomes" id="UP000436088"/>
    </source>
</evidence>
<proteinExistence type="inferred from homology"/>
<dbReference type="CDD" id="cd15797">
    <property type="entry name" value="PMEI"/>
    <property type="match status" value="1"/>
</dbReference>
<dbReference type="Pfam" id="PF04043">
    <property type="entry name" value="PMEI"/>
    <property type="match status" value="1"/>
</dbReference>
<evidence type="ECO:0000256" key="1">
    <source>
        <dbReference type="ARBA" id="ARBA00022729"/>
    </source>
</evidence>
<dbReference type="InterPro" id="IPR034086">
    <property type="entry name" value="PMEI_plant"/>
</dbReference>
<dbReference type="AlphaFoldDB" id="A0A6A3BTB1"/>
<dbReference type="InterPro" id="IPR052421">
    <property type="entry name" value="PCW_Enzyme_Inhibitor"/>
</dbReference>
<dbReference type="FunFam" id="1.20.140.40:FF:000008">
    <property type="entry name" value="Invertase/pectin methylesterase inhibitor family protein"/>
    <property type="match status" value="1"/>
</dbReference>
<dbReference type="PANTHER" id="PTHR36710:SF18">
    <property type="entry name" value="PECTINESTERASE INHIBITOR 5-RELATED"/>
    <property type="match status" value="1"/>
</dbReference>
<dbReference type="InterPro" id="IPR035513">
    <property type="entry name" value="Invertase/methylesterase_inhib"/>
</dbReference>
<evidence type="ECO:0000259" key="4">
    <source>
        <dbReference type="SMART" id="SM00856"/>
    </source>
</evidence>
<dbReference type="SUPFAM" id="SSF101148">
    <property type="entry name" value="Plant invertase/pectin methylesterase inhibitor"/>
    <property type="match status" value="1"/>
</dbReference>
<accession>A0A6A3BTB1</accession>
<gene>
    <name evidence="5" type="ORF">F3Y22_tig00109997pilonHSYRG00004</name>
</gene>
<dbReference type="GO" id="GO:0046910">
    <property type="term" value="F:pectinesterase inhibitor activity"/>
    <property type="evidence" value="ECO:0007669"/>
    <property type="project" value="InterPro"/>
</dbReference>
<evidence type="ECO:0000313" key="5">
    <source>
        <dbReference type="EMBL" id="KAE8718688.1"/>
    </source>
</evidence>
<evidence type="ECO:0000256" key="2">
    <source>
        <dbReference type="ARBA" id="ARBA00023157"/>
    </source>
</evidence>
<dbReference type="SMART" id="SM00856">
    <property type="entry name" value="PMEI"/>
    <property type="match status" value="1"/>
</dbReference>
<dbReference type="InterPro" id="IPR006501">
    <property type="entry name" value="Pectinesterase_inhib_dom"/>
</dbReference>